<feature type="compositionally biased region" description="Pro residues" evidence="2">
    <location>
        <begin position="500"/>
        <end position="528"/>
    </location>
</feature>
<reference evidence="4 5" key="1">
    <citation type="journal article" date="2007" name="Science">
        <title>Sea anemone genome reveals ancestral eumetazoan gene repertoire and genomic organization.</title>
        <authorList>
            <person name="Putnam N.H."/>
            <person name="Srivastava M."/>
            <person name="Hellsten U."/>
            <person name="Dirks B."/>
            <person name="Chapman J."/>
            <person name="Salamov A."/>
            <person name="Terry A."/>
            <person name="Shapiro H."/>
            <person name="Lindquist E."/>
            <person name="Kapitonov V.V."/>
            <person name="Jurka J."/>
            <person name="Genikhovich G."/>
            <person name="Grigoriev I.V."/>
            <person name="Lucas S.M."/>
            <person name="Steele R.E."/>
            <person name="Finnerty J.R."/>
            <person name="Technau U."/>
            <person name="Martindale M.Q."/>
            <person name="Rokhsar D.S."/>
        </authorList>
    </citation>
    <scope>NUCLEOTIDE SEQUENCE [LARGE SCALE GENOMIC DNA]</scope>
    <source>
        <strain evidence="5">CH2 X CH6</strain>
    </source>
</reference>
<evidence type="ECO:0000256" key="2">
    <source>
        <dbReference type="SAM" id="MobiDB-lite"/>
    </source>
</evidence>
<feature type="compositionally biased region" description="Polar residues" evidence="2">
    <location>
        <begin position="36"/>
        <end position="49"/>
    </location>
</feature>
<keyword evidence="5" id="KW-1185">Reference proteome</keyword>
<dbReference type="SUPFAM" id="SSF48371">
    <property type="entry name" value="ARM repeat"/>
    <property type="match status" value="2"/>
</dbReference>
<dbReference type="Gene3D" id="1.10.150.50">
    <property type="entry name" value="Transcription Factor, Ets-1"/>
    <property type="match status" value="1"/>
</dbReference>
<dbReference type="eggNOG" id="ENOG502QWGM">
    <property type="taxonomic scope" value="Eukaryota"/>
</dbReference>
<dbReference type="Gene3D" id="3.40.50.10140">
    <property type="entry name" value="Toll/interleukin-1 receptor homology (TIR) domain"/>
    <property type="match status" value="2"/>
</dbReference>
<feature type="region of interest" description="Disordered" evidence="2">
    <location>
        <begin position="1144"/>
        <end position="1178"/>
    </location>
</feature>
<sequence>MGTGSSKKLKHDLNVSGVREVQLKSQASLDHRIQSKQRTNASNLQTCDSPTKLPPKIMENPVSAPQGNIEKHFSEVHQSIEQLKRCLQGARGLGSKESVSAATQLVASSCELEAEEKKVSDFLISEGLALVLLEIFTAFNNVFPKGCSVDREKGTTGDSESVHLAQDVVNLLAGATVNFTDLNDFAEECGKQGLIPIFIGMIDPLKDSIPDVKQYEDPETKTISQFTVRARLLSRIIGALANLAKPAVNKRHFNKCNAVATLVPLMKSSVYAYVIKSLFCIVFLLDEDNNELCMAGSEPIKHILSMLDKASISESRQYLGWTTSEIALLLSKMAANTQNSIQICQYGGIEMLVKMLQSSDSSQEKSSATKVLWMLSFEATNRELMSSNAQAMNLLNSLQTSDNKEVSQNSKGVLWELRRHKNQIRALSDKQSTLSEICDEEDIEDEVMSNISAPKMRKAKKKSSAIERSSFDIDPAPQSIFAVSRQSAPPPKPVARASAPPAPPLPGGSAPPPPPPPGGSVPPPPPLPGGTCSSGPPPPPPPPTSIGPKPSGHHVMLSYQWGYQDVVLKVRDELRAAGYKVWIDVEQMEGSTLEAMASAVENAAAVLMCVSRAYKESPNCRSEAEYSFQLRKDIIPLMMEPQYKPDGWLGIIVGAKLWMDFRSKDATSSAVQGLIKELGQRGRPAKKGKLHRKSLYLAYVKLNLAWSEKNHRKSYVYISECEKIIRSLRSSLADNDIAASAVYWRADELSGFYRKLDETNEDYQIVIQFLLDVDAPKLLVDYIRILKQTFPDASTYDREKPGGKDDFSRRGELLSHVLGALHNLSRRPAVKRFFEESNGVKHLLLFMKCGVTYFVMNALLCLAYLVDERNNDLIMADEEPITFLLRMLSSAISDSRRQHLGFAAWEIACGIGRVASNDKNKRLIGRHDGVSILSTLVKEAKNDAERVYGLQALYMLSFDGENKKILCKDKATVNLLRNLKQSGHKEVQKAAVGILWEIEGKVGRDRNEDSQQHIMISYQWDNQKAMLAVNKRLKEAGHKVWMDVEQMGGSTLEAMARAVENASVILIAMSQRYQDSPNCRSEAEYAFQRRKKIVPLMMEQDYRPDGWLGMILGAKLWMDFRESVDTGIVHLMKELQYNQTAALQQPHDPVTVDTTTVISSPPDKEDGPPGPTDVVDRPDVSKWKKEDVAKWLSDIGLSSSNKVRKKLDGSMLILLYRLKQESPEFYYASVKKDMDFPTVIEVLQFTEELRKLVS</sequence>
<proteinExistence type="predicted"/>
<dbReference type="InterPro" id="IPR000225">
    <property type="entry name" value="Armadillo"/>
</dbReference>
<feature type="repeat" description="ARM" evidence="1">
    <location>
        <begin position="347"/>
        <end position="385"/>
    </location>
</feature>
<feature type="region of interest" description="Disordered" evidence="2">
    <location>
        <begin position="34"/>
        <end position="55"/>
    </location>
</feature>
<name>A7S5P1_NEMVE</name>
<evidence type="ECO:0000313" key="4">
    <source>
        <dbReference type="EMBL" id="EDO41008.1"/>
    </source>
</evidence>
<accession>A7S5P1</accession>
<feature type="domain" description="TIR" evidence="3">
    <location>
        <begin position="555"/>
        <end position="671"/>
    </location>
</feature>
<dbReference type="InterPro" id="IPR035897">
    <property type="entry name" value="Toll_tir_struct_dom_sf"/>
</dbReference>
<dbReference type="InterPro" id="IPR013761">
    <property type="entry name" value="SAM/pointed_sf"/>
</dbReference>
<dbReference type="HOGENOM" id="CLU_265497_0_0_1"/>
<dbReference type="GO" id="GO:0007165">
    <property type="term" value="P:signal transduction"/>
    <property type="evidence" value="ECO:0007669"/>
    <property type="project" value="InterPro"/>
</dbReference>
<dbReference type="OMA" id="GAKLWMD"/>
<feature type="region of interest" description="Disordered" evidence="2">
    <location>
        <begin position="483"/>
        <end position="551"/>
    </location>
</feature>
<feature type="domain" description="TIR" evidence="3">
    <location>
        <begin position="1014"/>
        <end position="1125"/>
    </location>
</feature>
<dbReference type="PANTHER" id="PTHR46270:SF2">
    <property type="entry name" value="TIR DOMAIN-CONTAINING PROTEIN"/>
    <property type="match status" value="1"/>
</dbReference>
<dbReference type="AlphaFoldDB" id="A7S5P1"/>
<dbReference type="InParanoid" id="A7S5P1"/>
<dbReference type="SUPFAM" id="SSF52200">
    <property type="entry name" value="Toll/Interleukin receptor TIR domain"/>
    <property type="match status" value="2"/>
</dbReference>
<dbReference type="Gene3D" id="1.25.10.10">
    <property type="entry name" value="Leucine-rich Repeat Variant"/>
    <property type="match status" value="2"/>
</dbReference>
<evidence type="ECO:0000259" key="3">
    <source>
        <dbReference type="Pfam" id="PF13676"/>
    </source>
</evidence>
<evidence type="ECO:0000256" key="1">
    <source>
        <dbReference type="PROSITE-ProRule" id="PRU00259"/>
    </source>
</evidence>
<dbReference type="EMBL" id="DS469583">
    <property type="protein sequence ID" value="EDO41008.1"/>
    <property type="molecule type" value="Genomic_DNA"/>
</dbReference>
<gene>
    <name evidence="4" type="ORF">NEMVEDRAFT_v1g243041</name>
</gene>
<dbReference type="InterPro" id="IPR011989">
    <property type="entry name" value="ARM-like"/>
</dbReference>
<feature type="compositionally biased region" description="Pro residues" evidence="2">
    <location>
        <begin position="535"/>
        <end position="545"/>
    </location>
</feature>
<dbReference type="InterPro" id="IPR000157">
    <property type="entry name" value="TIR_dom"/>
</dbReference>
<dbReference type="PANTHER" id="PTHR46270">
    <property type="entry name" value="ARMADILLO-TYPE FOLD-RELATED"/>
    <property type="match status" value="1"/>
</dbReference>
<dbReference type="Proteomes" id="UP000001593">
    <property type="component" value="Unassembled WGS sequence"/>
</dbReference>
<evidence type="ECO:0000313" key="5">
    <source>
        <dbReference type="Proteomes" id="UP000001593"/>
    </source>
</evidence>
<dbReference type="InterPro" id="IPR016024">
    <property type="entry name" value="ARM-type_fold"/>
</dbReference>
<dbReference type="PROSITE" id="PS50176">
    <property type="entry name" value="ARM_REPEAT"/>
    <property type="match status" value="1"/>
</dbReference>
<organism evidence="4 5">
    <name type="scientific">Nematostella vectensis</name>
    <name type="common">Starlet sea anemone</name>
    <dbReference type="NCBI Taxonomy" id="45351"/>
    <lineage>
        <taxon>Eukaryota</taxon>
        <taxon>Metazoa</taxon>
        <taxon>Cnidaria</taxon>
        <taxon>Anthozoa</taxon>
        <taxon>Hexacorallia</taxon>
        <taxon>Actiniaria</taxon>
        <taxon>Edwardsiidae</taxon>
        <taxon>Nematostella</taxon>
    </lineage>
</organism>
<dbReference type="SMART" id="SM00185">
    <property type="entry name" value="ARM"/>
    <property type="match status" value="4"/>
</dbReference>
<protein>
    <recommendedName>
        <fullName evidence="3">TIR domain-containing protein</fullName>
    </recommendedName>
</protein>
<dbReference type="Pfam" id="PF13676">
    <property type="entry name" value="TIR_2"/>
    <property type="match status" value="2"/>
</dbReference>